<name>A0ABR7YM92_9SPHI</name>
<dbReference type="EMBL" id="JACOIK010000003">
    <property type="protein sequence ID" value="MBD1432346.1"/>
    <property type="molecule type" value="Genomic_DNA"/>
</dbReference>
<reference evidence="1 2" key="1">
    <citation type="submission" date="2020-08" db="EMBL/GenBank/DDBJ databases">
        <title>Sphingobacterium sp. DN00404 isolated from aquaculture water.</title>
        <authorList>
            <person name="Zhang M."/>
        </authorList>
    </citation>
    <scope>NUCLEOTIDE SEQUENCE [LARGE SCALE GENOMIC DNA]</scope>
    <source>
        <strain evidence="1 2">DN00404</strain>
    </source>
</reference>
<protein>
    <submittedName>
        <fullName evidence="1">Uncharacterized protein</fullName>
    </submittedName>
</protein>
<organism evidence="1 2">
    <name type="scientific">Sphingobacterium micropteri</name>
    <dbReference type="NCBI Taxonomy" id="2763501"/>
    <lineage>
        <taxon>Bacteria</taxon>
        <taxon>Pseudomonadati</taxon>
        <taxon>Bacteroidota</taxon>
        <taxon>Sphingobacteriia</taxon>
        <taxon>Sphingobacteriales</taxon>
        <taxon>Sphingobacteriaceae</taxon>
        <taxon>Sphingobacterium</taxon>
    </lineage>
</organism>
<evidence type="ECO:0000313" key="2">
    <source>
        <dbReference type="Proteomes" id="UP000602759"/>
    </source>
</evidence>
<dbReference type="Proteomes" id="UP000602759">
    <property type="component" value="Unassembled WGS sequence"/>
</dbReference>
<comment type="caution">
    <text evidence="1">The sequence shown here is derived from an EMBL/GenBank/DDBJ whole genome shotgun (WGS) entry which is preliminary data.</text>
</comment>
<dbReference type="RefSeq" id="WP_190993357.1">
    <property type="nucleotide sequence ID" value="NZ_JACOIK010000003.1"/>
</dbReference>
<gene>
    <name evidence="1" type="ORF">H8B06_05880</name>
</gene>
<accession>A0ABR7YM92</accession>
<proteinExistence type="predicted"/>
<keyword evidence="2" id="KW-1185">Reference proteome</keyword>
<evidence type="ECO:0000313" key="1">
    <source>
        <dbReference type="EMBL" id="MBD1432346.1"/>
    </source>
</evidence>
<sequence length="54" mass="6162">MLEKGDYKWTGGSLAIAEHAKAIWVSYNDLKNYDWAEADVPVVRELLFTGRETC</sequence>